<comment type="caution">
    <text evidence="4">The sequence shown here is derived from an EMBL/GenBank/DDBJ whole genome shotgun (WGS) entry which is preliminary data.</text>
</comment>
<dbReference type="InterPro" id="IPR015915">
    <property type="entry name" value="Kelch-typ_b-propeller"/>
</dbReference>
<dbReference type="CDD" id="cd12087">
    <property type="entry name" value="TM_EGFR-like"/>
    <property type="match status" value="1"/>
</dbReference>
<evidence type="ECO:0000313" key="5">
    <source>
        <dbReference type="Proteomes" id="UP000603453"/>
    </source>
</evidence>
<keyword evidence="3" id="KW-0812">Transmembrane</keyword>
<feature type="transmembrane region" description="Helical" evidence="3">
    <location>
        <begin position="302"/>
        <end position="326"/>
    </location>
</feature>
<accession>A0A8H7QK66</accession>
<proteinExistence type="predicted"/>
<organism evidence="4 5">
    <name type="scientific">Mucor saturninus</name>
    <dbReference type="NCBI Taxonomy" id="64648"/>
    <lineage>
        <taxon>Eukaryota</taxon>
        <taxon>Fungi</taxon>
        <taxon>Fungi incertae sedis</taxon>
        <taxon>Mucoromycota</taxon>
        <taxon>Mucoromycotina</taxon>
        <taxon>Mucoromycetes</taxon>
        <taxon>Mucorales</taxon>
        <taxon>Mucorineae</taxon>
        <taxon>Mucoraceae</taxon>
        <taxon>Mucor</taxon>
    </lineage>
</organism>
<evidence type="ECO:0000256" key="3">
    <source>
        <dbReference type="SAM" id="Phobius"/>
    </source>
</evidence>
<dbReference type="AlphaFoldDB" id="A0A8H7QK66"/>
<dbReference type="PANTHER" id="PTHR46093">
    <property type="entry name" value="ACYL-COA-BINDING DOMAIN-CONTAINING PROTEIN 5"/>
    <property type="match status" value="1"/>
</dbReference>
<keyword evidence="1" id="KW-0880">Kelch repeat</keyword>
<keyword evidence="3" id="KW-0472">Membrane</keyword>
<protein>
    <submittedName>
        <fullName evidence="4">Uncharacterized protein</fullName>
    </submittedName>
</protein>
<evidence type="ECO:0000256" key="2">
    <source>
        <dbReference type="ARBA" id="ARBA00022737"/>
    </source>
</evidence>
<keyword evidence="3" id="KW-1133">Transmembrane helix</keyword>
<dbReference type="EMBL" id="JAEPRD010000206">
    <property type="protein sequence ID" value="KAG2194103.1"/>
    <property type="molecule type" value="Genomic_DNA"/>
</dbReference>
<dbReference type="Proteomes" id="UP000603453">
    <property type="component" value="Unassembled WGS sequence"/>
</dbReference>
<evidence type="ECO:0000256" key="1">
    <source>
        <dbReference type="ARBA" id="ARBA00022441"/>
    </source>
</evidence>
<keyword evidence="5" id="KW-1185">Reference proteome</keyword>
<reference evidence="4" key="1">
    <citation type="submission" date="2020-12" db="EMBL/GenBank/DDBJ databases">
        <title>Metabolic potential, ecology and presence of endohyphal bacteria is reflected in genomic diversity of Mucoromycotina.</title>
        <authorList>
            <person name="Muszewska A."/>
            <person name="Okrasinska A."/>
            <person name="Steczkiewicz K."/>
            <person name="Drgas O."/>
            <person name="Orlowska M."/>
            <person name="Perlinska-Lenart U."/>
            <person name="Aleksandrzak-Piekarczyk T."/>
            <person name="Szatraj K."/>
            <person name="Zielenkiewicz U."/>
            <person name="Pilsyk S."/>
            <person name="Malc E."/>
            <person name="Mieczkowski P."/>
            <person name="Kruszewska J.S."/>
            <person name="Biernat P."/>
            <person name="Pawlowska J."/>
        </authorList>
    </citation>
    <scope>NUCLEOTIDE SEQUENCE</scope>
    <source>
        <strain evidence="4">WA0000017839</strain>
    </source>
</reference>
<sequence>MSAYDPSTPSTVVYHSESNSWTTYLEYTELNFGRRQISCASTVYVPNYGVGVYGGLESFYNSSWTHNGQNMSLFEDETYSMRFIGYTNLTFLDINKPTNPWSIYQPQNNIPSMFTSYQTSIFDIKSNRIFFFGGQSLGKSINDTTDIPFDSLTVFDMKNSNWTTQPSLGGKAPSPRTEHTTTLVGPAQRDVLLYGGDNSKNNYQPCLDYAFTFNLDTFIWQPQNIISKPNTFLARTGHSAIPVNNDTVFIVFGLTSKTSITSTILILNTTTPSNITLVENYIDIKNASVSLSSPHKKPGTGAIAGTIIGSIGGALLVVGASVFWFMRKKKAGNEKKRQELEEHERQQRMVEPTMEVNWDEIEKKYVELPSPISYKQTYSPHLADDVTTCVDGNSEVHNTSPMLIQQGVQFQRPNAIDENDIPDTTIYKLQKPDGGA</sequence>
<keyword evidence="2" id="KW-0677">Repeat</keyword>
<dbReference type="Pfam" id="PF24681">
    <property type="entry name" value="Kelch_KLHDC2_KLHL20_DRC7"/>
    <property type="match status" value="1"/>
</dbReference>
<name>A0A8H7QK66_9FUNG</name>
<dbReference type="PANTHER" id="PTHR46093:SF18">
    <property type="entry name" value="FIBRONECTIN TYPE-III DOMAIN-CONTAINING PROTEIN"/>
    <property type="match status" value="1"/>
</dbReference>
<dbReference type="Gene3D" id="2.120.10.80">
    <property type="entry name" value="Kelch-type beta propeller"/>
    <property type="match status" value="1"/>
</dbReference>
<gene>
    <name evidence="4" type="ORF">INT47_011771</name>
</gene>
<dbReference type="OrthoDB" id="10251809at2759"/>
<evidence type="ECO:0000313" key="4">
    <source>
        <dbReference type="EMBL" id="KAG2194103.1"/>
    </source>
</evidence>
<dbReference type="SUPFAM" id="SSF117281">
    <property type="entry name" value="Kelch motif"/>
    <property type="match status" value="1"/>
</dbReference>